<dbReference type="AlphaFoldDB" id="A0A0D6NHE9"/>
<dbReference type="GO" id="GO:0000976">
    <property type="term" value="F:transcription cis-regulatory region binding"/>
    <property type="evidence" value="ECO:0007669"/>
    <property type="project" value="TreeGrafter"/>
</dbReference>
<evidence type="ECO:0000313" key="7">
    <source>
        <dbReference type="Proteomes" id="UP000032670"/>
    </source>
</evidence>
<evidence type="ECO:0000256" key="1">
    <source>
        <dbReference type="ARBA" id="ARBA00023015"/>
    </source>
</evidence>
<dbReference type="Gene3D" id="1.10.357.10">
    <property type="entry name" value="Tetracycline Repressor, domain 2"/>
    <property type="match status" value="1"/>
</dbReference>
<dbReference type="Pfam" id="PF00440">
    <property type="entry name" value="TetR_N"/>
    <property type="match status" value="1"/>
</dbReference>
<keyword evidence="7" id="KW-1185">Reference proteome</keyword>
<evidence type="ECO:0000256" key="4">
    <source>
        <dbReference type="PROSITE-ProRule" id="PRU00335"/>
    </source>
</evidence>
<feature type="DNA-binding region" description="H-T-H motif" evidence="4">
    <location>
        <begin position="72"/>
        <end position="91"/>
    </location>
</feature>
<name>A0A0D6NHE9_9PROT</name>
<keyword evidence="2 4" id="KW-0238">DNA-binding</keyword>
<accession>A0A0D6NHE9</accession>
<dbReference type="PROSITE" id="PS50977">
    <property type="entry name" value="HTH_TETR_2"/>
    <property type="match status" value="1"/>
</dbReference>
<gene>
    <name evidence="6" type="ORF">Abor_010_007</name>
</gene>
<evidence type="ECO:0000313" key="6">
    <source>
        <dbReference type="EMBL" id="GAN65444.1"/>
    </source>
</evidence>
<evidence type="ECO:0000256" key="2">
    <source>
        <dbReference type="ARBA" id="ARBA00023125"/>
    </source>
</evidence>
<dbReference type="InterPro" id="IPR009057">
    <property type="entry name" value="Homeodomain-like_sf"/>
</dbReference>
<protein>
    <submittedName>
        <fullName evidence="6">Transcriptional regulator TetR</fullName>
    </submittedName>
</protein>
<dbReference type="PANTHER" id="PTHR30055">
    <property type="entry name" value="HTH-TYPE TRANSCRIPTIONAL REGULATOR RUTR"/>
    <property type="match status" value="1"/>
</dbReference>
<evidence type="ECO:0000256" key="3">
    <source>
        <dbReference type="ARBA" id="ARBA00023163"/>
    </source>
</evidence>
<dbReference type="Proteomes" id="UP000032670">
    <property type="component" value="Unassembled WGS sequence"/>
</dbReference>
<reference evidence="6 7" key="1">
    <citation type="submission" date="2012-11" db="EMBL/GenBank/DDBJ databases">
        <title>Whole genome sequence of Acetobacter orientalis 21F-2.</title>
        <authorList>
            <person name="Azuma Y."/>
            <person name="Higashiura N."/>
            <person name="Hirakawa H."/>
            <person name="Matsushita K."/>
        </authorList>
    </citation>
    <scope>NUCLEOTIDE SEQUENCE [LARGE SCALE GENOMIC DNA]</scope>
    <source>
        <strain evidence="6 7">21F-2</strain>
    </source>
</reference>
<comment type="caution">
    <text evidence="6">The sequence shown here is derived from an EMBL/GenBank/DDBJ whole genome shotgun (WGS) entry which is preliminary data.</text>
</comment>
<dbReference type="GO" id="GO:0003700">
    <property type="term" value="F:DNA-binding transcription factor activity"/>
    <property type="evidence" value="ECO:0007669"/>
    <property type="project" value="TreeGrafter"/>
</dbReference>
<dbReference type="InterPro" id="IPR001647">
    <property type="entry name" value="HTH_TetR"/>
</dbReference>
<keyword evidence="1" id="KW-0805">Transcription regulation</keyword>
<dbReference type="InterPro" id="IPR050109">
    <property type="entry name" value="HTH-type_TetR-like_transc_reg"/>
</dbReference>
<keyword evidence="3" id="KW-0804">Transcription</keyword>
<dbReference type="PANTHER" id="PTHR30055:SF234">
    <property type="entry name" value="HTH-TYPE TRANSCRIPTIONAL REGULATOR BETI"/>
    <property type="match status" value="1"/>
</dbReference>
<dbReference type="PRINTS" id="PR00455">
    <property type="entry name" value="HTHTETR"/>
</dbReference>
<sequence length="239" mass="26896">MGKIRLPRPFEHEPQVTRIFSVAMRSVLTPPKTTLKIKAPRRKQSERSAQTQRRVVQAAACLLQSQGYAATTVQGIARHAGVSLGAMQHHFPTKAQVMAAVLRHYALKRVRLYRHALQHTTTSPQKIDALFKALWTLLCQGPEFMATVEIELARRSDTELAAATAPVLARIDTFMNRWLAAQIADITPDKFMPLRVLTNTMLRGLAVEFARGTDKHSLEQAYAMWVSLLRVEYIKALNT</sequence>
<proteinExistence type="predicted"/>
<dbReference type="STRING" id="1231341.Abor_010_007"/>
<dbReference type="SUPFAM" id="SSF46689">
    <property type="entry name" value="Homeodomain-like"/>
    <property type="match status" value="1"/>
</dbReference>
<feature type="domain" description="HTH tetR-type" evidence="5">
    <location>
        <begin position="49"/>
        <end position="109"/>
    </location>
</feature>
<dbReference type="EMBL" id="BAMX01000010">
    <property type="protein sequence ID" value="GAN65444.1"/>
    <property type="molecule type" value="Genomic_DNA"/>
</dbReference>
<organism evidence="6 7">
    <name type="scientific">Acetobacter orientalis</name>
    <dbReference type="NCBI Taxonomy" id="146474"/>
    <lineage>
        <taxon>Bacteria</taxon>
        <taxon>Pseudomonadati</taxon>
        <taxon>Pseudomonadota</taxon>
        <taxon>Alphaproteobacteria</taxon>
        <taxon>Acetobacterales</taxon>
        <taxon>Acetobacteraceae</taxon>
        <taxon>Acetobacter</taxon>
    </lineage>
</organism>
<evidence type="ECO:0000259" key="5">
    <source>
        <dbReference type="PROSITE" id="PS50977"/>
    </source>
</evidence>